<feature type="compositionally biased region" description="Low complexity" evidence="1">
    <location>
        <begin position="453"/>
        <end position="465"/>
    </location>
</feature>
<evidence type="ECO:0008006" key="3">
    <source>
        <dbReference type="Google" id="ProtNLM"/>
    </source>
</evidence>
<feature type="compositionally biased region" description="Basic and acidic residues" evidence="1">
    <location>
        <begin position="181"/>
        <end position="194"/>
    </location>
</feature>
<feature type="compositionally biased region" description="Basic and acidic residues" evidence="1">
    <location>
        <begin position="137"/>
        <end position="151"/>
    </location>
</feature>
<feature type="compositionally biased region" description="Basic and acidic residues" evidence="1">
    <location>
        <begin position="443"/>
        <end position="452"/>
    </location>
</feature>
<dbReference type="AlphaFoldDB" id="A0AAW2I5Z2"/>
<accession>A0AAW2I5Z2</accession>
<feature type="compositionally biased region" description="Basic and acidic residues" evidence="1">
    <location>
        <begin position="880"/>
        <end position="894"/>
    </location>
</feature>
<comment type="caution">
    <text evidence="2">The sequence shown here is derived from an EMBL/GenBank/DDBJ whole genome shotgun (WGS) entry which is preliminary data.</text>
</comment>
<evidence type="ECO:0000256" key="1">
    <source>
        <dbReference type="SAM" id="MobiDB-lite"/>
    </source>
</evidence>
<dbReference type="EMBL" id="JARGDH010000002">
    <property type="protein sequence ID" value="KAL0277609.1"/>
    <property type="molecule type" value="Genomic_DNA"/>
</dbReference>
<feature type="region of interest" description="Disordered" evidence="1">
    <location>
        <begin position="864"/>
        <end position="919"/>
    </location>
</feature>
<protein>
    <recommendedName>
        <fullName evidence="3">Genetic suppressor element-like domain-containing protein</fullName>
    </recommendedName>
</protein>
<feature type="compositionally biased region" description="Polar residues" evidence="1">
    <location>
        <begin position="420"/>
        <end position="439"/>
    </location>
</feature>
<sequence>MEDFSSLDTSKGGLNAMEKKKEAMDEKVCYVCGSLRHTDQYLLNIKPVSAISEPHFPFLETHEPPAKYIGSPSDKQVKCCYLCYALLMQQWDNYERENTPHARRLYWLKRTDNMPYTGADMGLQGEYASQILGLTTDPHRESGRPISRNEVRGSPPRLQPVESNPPAPAAAVVDGALDLRNSTKDCPRQPEQDRITPSYTSMETPSRGTDILDLSMPDKNSTTEVCYVCGDEFRRGSLSNISAKPIDSKGKDGKVEEGRNQEPFFPSLMLHPRPSRSRPMDSTGQVQACSACQRHLLQQWHAYTLQGTAHSERNYILRKRQTPSLDTTTFICYTCALEYPSSSIRLLYCCPNSEKEMYFPFISTLKPPPGASPISPQGMVQVCCICYKTIPQKHQVYKKQQGSEDAPLTSHSPRPDLKSPSPSTRAPNHVTNANSNHSSGGDIRFKPYDLQRHSVSPSSAVRSVRTTPTPTCEPNGQSQQQNFRCYICARTCSLSSMQWLSTSAEGMNSHAMHFPCLRTISRKSENSCMDSHGRILACSNCFNHLASQWESLENDRIPLEHRRYELPSPNPSVTGTPGSWNGGTPPPSSPASQGSSIYCFLCGLHSDLTLARVLYSKPQGRNAPYFPSLLKHTPASNVEQLREDGSALVCTFCYHSLLAQWRNYENSNSSSSQQDREYNTRDYCCYVCGVTTYRKRVRALPVKDFPFLRDHRQHEKSLLLENGDFAVVCLDCYETLRTQSQEYERWGLPVDKREYNWISQPPPPEDSPEAAVARLPSGQRSEKMVPPALTRPSRKNCSPKIMEKKVSTVPLTKSQIIGDKIDSGISKTNRNSSSSHSGIPGSTLPGAHSTQGRSFAAALRNLAKNAGPNDESDNVNESDSSLKKEKPQLDDKLATRSGFQPYRAEDRDRVPATGLPPHYPPGSLESAAYAAYHSALYSAHLPHAYRLEEQLYLERCGMLRPPMYPLPSPFSHPLYALRYPPPPDLMAAPMGLMSPVMHERLKLEEEQRLRDRLRQEELERDKRRTMVTDNQTRR</sequence>
<gene>
    <name evidence="2" type="ORF">PYX00_004842</name>
</gene>
<evidence type="ECO:0000313" key="2">
    <source>
        <dbReference type="EMBL" id="KAL0277609.1"/>
    </source>
</evidence>
<feature type="region of interest" description="Disordered" evidence="1">
    <location>
        <begin position="397"/>
        <end position="475"/>
    </location>
</feature>
<feature type="compositionally biased region" description="Low complexity" evidence="1">
    <location>
        <begin position="823"/>
        <end position="843"/>
    </location>
</feature>
<feature type="region of interest" description="Disordered" evidence="1">
    <location>
        <begin position="136"/>
        <end position="168"/>
    </location>
</feature>
<feature type="region of interest" description="Disordered" evidence="1">
    <location>
        <begin position="264"/>
        <end position="283"/>
    </location>
</feature>
<name>A0AAW2I5Z2_9NEOP</name>
<dbReference type="PANTHER" id="PTHR40240:SF1">
    <property type="entry name" value="PLEXUS, ISOFORM A"/>
    <property type="match status" value="1"/>
</dbReference>
<feature type="region of interest" description="Disordered" evidence="1">
    <location>
        <begin position="757"/>
        <end position="852"/>
    </location>
</feature>
<feature type="region of interest" description="Disordered" evidence="1">
    <location>
        <begin position="563"/>
        <end position="589"/>
    </location>
</feature>
<organism evidence="2">
    <name type="scientific">Menopon gallinae</name>
    <name type="common">poultry shaft louse</name>
    <dbReference type="NCBI Taxonomy" id="328185"/>
    <lineage>
        <taxon>Eukaryota</taxon>
        <taxon>Metazoa</taxon>
        <taxon>Ecdysozoa</taxon>
        <taxon>Arthropoda</taxon>
        <taxon>Hexapoda</taxon>
        <taxon>Insecta</taxon>
        <taxon>Pterygota</taxon>
        <taxon>Neoptera</taxon>
        <taxon>Paraneoptera</taxon>
        <taxon>Psocodea</taxon>
        <taxon>Troctomorpha</taxon>
        <taxon>Phthiraptera</taxon>
        <taxon>Amblycera</taxon>
        <taxon>Menoponidae</taxon>
        <taxon>Menopon</taxon>
    </lineage>
</organism>
<feature type="compositionally biased region" description="Polar residues" evidence="1">
    <location>
        <begin position="195"/>
        <end position="207"/>
    </location>
</feature>
<feature type="region of interest" description="Disordered" evidence="1">
    <location>
        <begin position="180"/>
        <end position="216"/>
    </location>
</feature>
<feature type="region of interest" description="Disordered" evidence="1">
    <location>
        <begin position="1014"/>
        <end position="1034"/>
    </location>
</feature>
<feature type="compositionally biased region" description="Polar residues" evidence="1">
    <location>
        <begin position="466"/>
        <end position="475"/>
    </location>
</feature>
<proteinExistence type="predicted"/>
<reference evidence="2" key="1">
    <citation type="journal article" date="2024" name="Gigascience">
        <title>Chromosome-level genome of the poultry shaft louse Menopon gallinae provides insight into the host-switching and adaptive evolution of parasitic lice.</title>
        <authorList>
            <person name="Xu Y."/>
            <person name="Ma L."/>
            <person name="Liu S."/>
            <person name="Liang Y."/>
            <person name="Liu Q."/>
            <person name="He Z."/>
            <person name="Tian L."/>
            <person name="Duan Y."/>
            <person name="Cai W."/>
            <person name="Li H."/>
            <person name="Song F."/>
        </authorList>
    </citation>
    <scope>NUCLEOTIDE SEQUENCE</scope>
    <source>
        <strain evidence="2">Cailab_2023a</strain>
    </source>
</reference>
<dbReference type="PANTHER" id="PTHR40240">
    <property type="entry name" value="PLEXUS, ISOFORM A"/>
    <property type="match status" value="1"/>
</dbReference>